<evidence type="ECO:0000256" key="2">
    <source>
        <dbReference type="ARBA" id="ARBA00022692"/>
    </source>
</evidence>
<feature type="transmembrane region" description="Helical" evidence="5">
    <location>
        <begin position="127"/>
        <end position="152"/>
    </location>
</feature>
<feature type="domain" description="Amino acid permease/ SLC12A" evidence="6">
    <location>
        <begin position="133"/>
        <end position="242"/>
    </location>
</feature>
<evidence type="ECO:0000313" key="7">
    <source>
        <dbReference type="Proteomes" id="UP000887574"/>
    </source>
</evidence>
<keyword evidence="4 5" id="KW-0472">Membrane</keyword>
<dbReference type="GO" id="GO:0055064">
    <property type="term" value="P:chloride ion homeostasis"/>
    <property type="evidence" value="ECO:0007669"/>
    <property type="project" value="TreeGrafter"/>
</dbReference>
<dbReference type="GO" id="GO:0006884">
    <property type="term" value="P:cell volume homeostasis"/>
    <property type="evidence" value="ECO:0007669"/>
    <property type="project" value="TreeGrafter"/>
</dbReference>
<dbReference type="Proteomes" id="UP000887574">
    <property type="component" value="Unplaced"/>
</dbReference>
<feature type="transmembrane region" description="Helical" evidence="5">
    <location>
        <begin position="210"/>
        <end position="238"/>
    </location>
</feature>
<keyword evidence="7" id="KW-1185">Reference proteome</keyword>
<comment type="subcellular location">
    <subcellularLocation>
        <location evidence="1">Membrane</location>
        <topology evidence="1">Multi-pass membrane protein</topology>
    </subcellularLocation>
</comment>
<dbReference type="InterPro" id="IPR004842">
    <property type="entry name" value="SLC12A_fam"/>
</dbReference>
<keyword evidence="2 5" id="KW-0812">Transmembrane</keyword>
<evidence type="ECO:0000256" key="5">
    <source>
        <dbReference type="SAM" id="Phobius"/>
    </source>
</evidence>
<dbReference type="GO" id="GO:1990573">
    <property type="term" value="P:potassium ion import across plasma membrane"/>
    <property type="evidence" value="ECO:0007669"/>
    <property type="project" value="TreeGrafter"/>
</dbReference>
<feature type="transmembrane region" description="Helical" evidence="5">
    <location>
        <begin position="267"/>
        <end position="288"/>
    </location>
</feature>
<protein>
    <submittedName>
        <fullName evidence="8">Amino acid permease/ SLC12A domain-containing protein</fullName>
    </submittedName>
</protein>
<accession>A0A915DH34</accession>
<name>A0A915DH34_9BILA</name>
<dbReference type="InterPro" id="IPR004841">
    <property type="entry name" value="AA-permease/SLC12A_dom"/>
</dbReference>
<evidence type="ECO:0000313" key="8">
    <source>
        <dbReference type="WBParaSite" id="jg19837"/>
    </source>
</evidence>
<feature type="transmembrane region" description="Helical" evidence="5">
    <location>
        <begin position="365"/>
        <end position="388"/>
    </location>
</feature>
<reference evidence="8" key="1">
    <citation type="submission" date="2022-11" db="UniProtKB">
        <authorList>
            <consortium name="WormBaseParasite"/>
        </authorList>
    </citation>
    <scope>IDENTIFICATION</scope>
</reference>
<dbReference type="Gene3D" id="1.20.1740.10">
    <property type="entry name" value="Amino acid/polyamine transporter I"/>
    <property type="match status" value="1"/>
</dbReference>
<dbReference type="GO" id="GO:0015379">
    <property type="term" value="F:potassium:chloride symporter activity"/>
    <property type="evidence" value="ECO:0007669"/>
    <property type="project" value="TreeGrafter"/>
</dbReference>
<dbReference type="Pfam" id="PF00324">
    <property type="entry name" value="AA_permease"/>
    <property type="match status" value="2"/>
</dbReference>
<proteinExistence type="predicted"/>
<dbReference type="GO" id="GO:0045202">
    <property type="term" value="C:synapse"/>
    <property type="evidence" value="ECO:0007669"/>
    <property type="project" value="GOC"/>
</dbReference>
<evidence type="ECO:0000256" key="3">
    <source>
        <dbReference type="ARBA" id="ARBA00022989"/>
    </source>
</evidence>
<dbReference type="GO" id="GO:0005886">
    <property type="term" value="C:plasma membrane"/>
    <property type="evidence" value="ECO:0007669"/>
    <property type="project" value="TreeGrafter"/>
</dbReference>
<evidence type="ECO:0000256" key="4">
    <source>
        <dbReference type="ARBA" id="ARBA00023136"/>
    </source>
</evidence>
<feature type="domain" description="Amino acid permease/ SLC12A" evidence="6">
    <location>
        <begin position="351"/>
        <end position="407"/>
    </location>
</feature>
<dbReference type="GO" id="GO:0007268">
    <property type="term" value="P:chemical synaptic transmission"/>
    <property type="evidence" value="ECO:0007669"/>
    <property type="project" value="TreeGrafter"/>
</dbReference>
<dbReference type="GO" id="GO:0055075">
    <property type="term" value="P:potassium ion homeostasis"/>
    <property type="evidence" value="ECO:0007669"/>
    <property type="project" value="TreeGrafter"/>
</dbReference>
<sequence length="408" mass="44123">MDNLKRCSEKVRSIMEDRRRRFSTVQQINPDTLKVIKRDAGRRLDAIEDLEEGQIPESPSGLAATGGAHRKQSLQHKLTSTLGNLALFKDDDEVSGTHESTGASFIAGYTTPGPKERATSAKKKANLGVMLGVYLPTIQHILGVTMFIRLFWVVGVAGIWHTMLLLFLCCACTLLTSISLSAVATNGVVESGGAYFMISRNLGAEFGSAVGILFYLANTVATSMYLVGGVEVMLLYIYPGLTIGGEEVHSDTGVFGMIGSGVRFVQLLAPISLACVILSILACFAGGAEKALMNNGQHVCMLEDHLLSSKVLNIPEHVHISEICDYCKKGDKIGDEFCEGNATSEYLSEGQAIARERFADKSREVYQDVATSFFLLMAIYFPAVTGIMTGTNMSGDLRDPQQSIPQAL</sequence>
<dbReference type="AlphaFoldDB" id="A0A915DH34"/>
<dbReference type="PANTHER" id="PTHR11827">
    <property type="entry name" value="SOLUTE CARRIER FAMILY 12, CATION COTRANSPORTERS"/>
    <property type="match status" value="1"/>
</dbReference>
<organism evidence="7 8">
    <name type="scientific">Ditylenchus dipsaci</name>
    <dbReference type="NCBI Taxonomy" id="166011"/>
    <lineage>
        <taxon>Eukaryota</taxon>
        <taxon>Metazoa</taxon>
        <taxon>Ecdysozoa</taxon>
        <taxon>Nematoda</taxon>
        <taxon>Chromadorea</taxon>
        <taxon>Rhabditida</taxon>
        <taxon>Tylenchina</taxon>
        <taxon>Tylenchomorpha</taxon>
        <taxon>Sphaerularioidea</taxon>
        <taxon>Anguinidae</taxon>
        <taxon>Anguininae</taxon>
        <taxon>Ditylenchus</taxon>
    </lineage>
</organism>
<keyword evidence="3 5" id="KW-1133">Transmembrane helix</keyword>
<dbReference type="PANTHER" id="PTHR11827:SF55">
    <property type="entry name" value="POTASSIUM_CHLORIDE COTRANSPORTER 3"/>
    <property type="match status" value="1"/>
</dbReference>
<dbReference type="WBParaSite" id="jg19837">
    <property type="protein sequence ID" value="jg19837"/>
    <property type="gene ID" value="jg19837"/>
</dbReference>
<evidence type="ECO:0000259" key="6">
    <source>
        <dbReference type="Pfam" id="PF00324"/>
    </source>
</evidence>
<feature type="transmembrane region" description="Helical" evidence="5">
    <location>
        <begin position="164"/>
        <end position="189"/>
    </location>
</feature>
<evidence type="ECO:0000256" key="1">
    <source>
        <dbReference type="ARBA" id="ARBA00004141"/>
    </source>
</evidence>